<keyword evidence="7" id="KW-0406">Ion transport</keyword>
<feature type="signal peptide" evidence="8">
    <location>
        <begin position="1"/>
        <end position="20"/>
    </location>
</feature>
<dbReference type="InterPro" id="IPR008910">
    <property type="entry name" value="MSC_TM_helix"/>
</dbReference>
<keyword evidence="7" id="KW-0813">Transport</keyword>
<evidence type="ECO:0000259" key="10">
    <source>
        <dbReference type="Pfam" id="PF21082"/>
    </source>
</evidence>
<dbReference type="InterPro" id="IPR045275">
    <property type="entry name" value="MscS_archaea/bacteria_type"/>
</dbReference>
<evidence type="ECO:0000256" key="7">
    <source>
        <dbReference type="RuleBase" id="RU369025"/>
    </source>
</evidence>
<organism evidence="12 13">
    <name type="scientific">Halopseudomonas xinjiangensis</name>
    <dbReference type="NCBI Taxonomy" id="487184"/>
    <lineage>
        <taxon>Bacteria</taxon>
        <taxon>Pseudomonadati</taxon>
        <taxon>Pseudomonadota</taxon>
        <taxon>Gammaproteobacteria</taxon>
        <taxon>Pseudomonadales</taxon>
        <taxon>Pseudomonadaceae</taxon>
        <taxon>Halopseudomonas</taxon>
    </lineage>
</organism>
<dbReference type="RefSeq" id="WP_093392416.1">
    <property type="nucleotide sequence ID" value="NZ_LT629736.1"/>
</dbReference>
<evidence type="ECO:0000313" key="13">
    <source>
        <dbReference type="Proteomes" id="UP000243207"/>
    </source>
</evidence>
<evidence type="ECO:0000256" key="2">
    <source>
        <dbReference type="ARBA" id="ARBA00008017"/>
    </source>
</evidence>
<evidence type="ECO:0000259" key="11">
    <source>
        <dbReference type="Pfam" id="PF21088"/>
    </source>
</evidence>
<evidence type="ECO:0000256" key="6">
    <source>
        <dbReference type="ARBA" id="ARBA00023136"/>
    </source>
</evidence>
<name>A0A1H1RD24_9GAMM</name>
<proteinExistence type="inferred from homology"/>
<evidence type="ECO:0000256" key="8">
    <source>
        <dbReference type="SAM" id="SignalP"/>
    </source>
</evidence>
<keyword evidence="6 7" id="KW-0472">Membrane</keyword>
<evidence type="ECO:0000256" key="1">
    <source>
        <dbReference type="ARBA" id="ARBA00004651"/>
    </source>
</evidence>
<evidence type="ECO:0000256" key="3">
    <source>
        <dbReference type="ARBA" id="ARBA00022475"/>
    </source>
</evidence>
<dbReference type="SUPFAM" id="SSF82861">
    <property type="entry name" value="Mechanosensitive channel protein MscS (YggB), transmembrane region"/>
    <property type="match status" value="1"/>
</dbReference>
<dbReference type="InterPro" id="IPR011014">
    <property type="entry name" value="MscS_channel_TM-2"/>
</dbReference>
<comment type="caution">
    <text evidence="7">Lacks conserved residue(s) required for the propagation of feature annotation.</text>
</comment>
<comment type="subunit">
    <text evidence="7">Homoheptamer.</text>
</comment>
<feature type="transmembrane region" description="Helical" evidence="7">
    <location>
        <begin position="229"/>
        <end position="252"/>
    </location>
</feature>
<comment type="function">
    <text evidence="7">Mechanosensitive channel that participates in the regulation of osmotic pressure changes within the cell, opening in response to stretch forces in the membrane lipid bilayer, without the need for other proteins. Contributes to normal resistance to hypoosmotic shock. Forms an ion channel of 1.0 nanosiemens conductance with a slight preference for anions.</text>
</comment>
<evidence type="ECO:0000256" key="4">
    <source>
        <dbReference type="ARBA" id="ARBA00022692"/>
    </source>
</evidence>
<keyword evidence="8" id="KW-0732">Signal</keyword>
<evidence type="ECO:0000313" key="12">
    <source>
        <dbReference type="EMBL" id="SDS33588.1"/>
    </source>
</evidence>
<dbReference type="SUPFAM" id="SSF50182">
    <property type="entry name" value="Sm-like ribonucleoproteins"/>
    <property type="match status" value="1"/>
</dbReference>
<accession>A0A1H1RD24</accession>
<comment type="similarity">
    <text evidence="2 7">Belongs to the MscS (TC 1.A.23) family.</text>
</comment>
<dbReference type="Proteomes" id="UP000243207">
    <property type="component" value="Chromosome I"/>
</dbReference>
<comment type="subcellular location">
    <subcellularLocation>
        <location evidence="7">Cell inner membrane</location>
        <topology evidence="7">Multi-pass membrane protein</topology>
    </subcellularLocation>
    <subcellularLocation>
        <location evidence="1">Cell membrane</location>
        <topology evidence="1">Multi-pass membrane protein</topology>
    </subcellularLocation>
</comment>
<dbReference type="GO" id="GO:0008381">
    <property type="term" value="F:mechanosensitive monoatomic ion channel activity"/>
    <property type="evidence" value="ECO:0007669"/>
    <property type="project" value="InterPro"/>
</dbReference>
<keyword evidence="4 7" id="KW-0812">Transmembrane</keyword>
<dbReference type="Gene3D" id="1.10.287.1260">
    <property type="match status" value="1"/>
</dbReference>
<dbReference type="InterPro" id="IPR049142">
    <property type="entry name" value="MS_channel_1st"/>
</dbReference>
<feature type="domain" description="Mechanosensitive ion channel transmembrane helices 2/3" evidence="11">
    <location>
        <begin position="198"/>
        <end position="238"/>
    </location>
</feature>
<dbReference type="EMBL" id="LT629736">
    <property type="protein sequence ID" value="SDS33588.1"/>
    <property type="molecule type" value="Genomic_DNA"/>
</dbReference>
<dbReference type="OrthoDB" id="9799209at2"/>
<dbReference type="InterPro" id="IPR006686">
    <property type="entry name" value="MscS_channel_CS"/>
</dbReference>
<dbReference type="InterPro" id="IPR023408">
    <property type="entry name" value="MscS_beta-dom_sf"/>
</dbReference>
<evidence type="ECO:0000256" key="5">
    <source>
        <dbReference type="ARBA" id="ARBA00022989"/>
    </source>
</evidence>
<keyword evidence="5 7" id="KW-1133">Transmembrane helix</keyword>
<dbReference type="PROSITE" id="PS01246">
    <property type="entry name" value="UPF0003"/>
    <property type="match status" value="1"/>
</dbReference>
<keyword evidence="3" id="KW-1003">Cell membrane</keyword>
<dbReference type="PANTHER" id="PTHR30221:SF1">
    <property type="entry name" value="SMALL-CONDUCTANCE MECHANOSENSITIVE CHANNEL"/>
    <property type="match status" value="1"/>
</dbReference>
<dbReference type="PANTHER" id="PTHR30221">
    <property type="entry name" value="SMALL-CONDUCTANCE MECHANOSENSITIVE CHANNEL"/>
    <property type="match status" value="1"/>
</dbReference>
<keyword evidence="7" id="KW-0997">Cell inner membrane</keyword>
<dbReference type="SUPFAM" id="SSF82689">
    <property type="entry name" value="Mechanosensitive channel protein MscS (YggB), C-terminal domain"/>
    <property type="match status" value="1"/>
</dbReference>
<gene>
    <name evidence="12" type="ORF">SAMN05216421_1337</name>
</gene>
<sequence length="421" mass="46347">MTSRLLLCLYLLLFSVTALADTGRATVRLDARSLFQVDAETQEAARERADTIERRLNRLLESPANISPVTIATEGERRVLNVAGRPVVEITPEDAAEHLTDIDQLASTWKQTIDEALQRGSERRTSAWRRFSTETQASVQTAFARMLETAVTVIPRLLAGVLVVLLFWGIASAVRWLTRLVLRRLTSDLTVENLIKQISYYSIWAIGIIVATSALGFDPQALATGLGLTGVALGFALKDILSNFVSGILILLMRPFEINDQIVIGPTEGSVERILLRATQIRTYDGRAVLVPNGEVFTSRVTNNTESPVRRGSVAVPVGYDADLKTVVETILEAALKAEGVLADPAPAVRITELSNAMQLEARFWTDSRRNDFVLTASNVRSRIVESFKIKGLSLPDPGVRVLVPRPPDAFKPETGYREQD</sequence>
<feature type="chain" id="PRO_5009258712" description="Small-conductance mechanosensitive channel" evidence="8">
    <location>
        <begin position="21"/>
        <end position="421"/>
    </location>
</feature>
<feature type="transmembrane region" description="Helical" evidence="7">
    <location>
        <begin position="198"/>
        <end position="217"/>
    </location>
</feature>
<dbReference type="Pfam" id="PF21088">
    <property type="entry name" value="MS_channel_1st"/>
    <property type="match status" value="1"/>
</dbReference>
<dbReference type="Gene3D" id="2.30.30.60">
    <property type="match status" value="1"/>
</dbReference>
<keyword evidence="13" id="KW-1185">Reference proteome</keyword>
<reference evidence="13" key="1">
    <citation type="submission" date="2016-10" db="EMBL/GenBank/DDBJ databases">
        <authorList>
            <person name="Varghese N."/>
            <person name="Submissions S."/>
        </authorList>
    </citation>
    <scope>NUCLEOTIDE SEQUENCE [LARGE SCALE GENOMIC DNA]</scope>
    <source>
        <strain evidence="13">NRRL B-51270</strain>
    </source>
</reference>
<dbReference type="Pfam" id="PF21082">
    <property type="entry name" value="MS_channel_3rd"/>
    <property type="match status" value="1"/>
</dbReference>
<protein>
    <recommendedName>
        <fullName evidence="7">Small-conductance mechanosensitive channel</fullName>
    </recommendedName>
</protein>
<feature type="domain" description="Mechanosensitive ion channel MscS C-terminal" evidence="10">
    <location>
        <begin position="314"/>
        <end position="394"/>
    </location>
</feature>
<feature type="domain" description="Mechanosensitive ion channel MscS" evidence="9">
    <location>
        <begin position="239"/>
        <end position="305"/>
    </location>
</feature>
<dbReference type="Pfam" id="PF00924">
    <property type="entry name" value="MS_channel_2nd"/>
    <property type="match status" value="1"/>
</dbReference>
<dbReference type="InterPro" id="IPR006685">
    <property type="entry name" value="MscS_channel_2nd"/>
</dbReference>
<dbReference type="InterPro" id="IPR011066">
    <property type="entry name" value="MscS_channel_C_sf"/>
</dbReference>
<dbReference type="STRING" id="487184.SAMN05216421_1337"/>
<dbReference type="Gene3D" id="3.30.70.100">
    <property type="match status" value="1"/>
</dbReference>
<dbReference type="GO" id="GO:0005886">
    <property type="term" value="C:plasma membrane"/>
    <property type="evidence" value="ECO:0007669"/>
    <property type="project" value="UniProtKB-SubCell"/>
</dbReference>
<evidence type="ECO:0000259" key="9">
    <source>
        <dbReference type="Pfam" id="PF00924"/>
    </source>
</evidence>
<dbReference type="Pfam" id="PF05552">
    <property type="entry name" value="MS_channel_1st_1"/>
    <property type="match status" value="1"/>
</dbReference>
<keyword evidence="7" id="KW-0407">Ion channel</keyword>
<feature type="transmembrane region" description="Helical" evidence="7">
    <location>
        <begin position="157"/>
        <end position="177"/>
    </location>
</feature>
<dbReference type="InterPro" id="IPR049278">
    <property type="entry name" value="MS_channel_C"/>
</dbReference>
<dbReference type="AlphaFoldDB" id="A0A1H1RD24"/>
<dbReference type="InterPro" id="IPR010920">
    <property type="entry name" value="LSM_dom_sf"/>
</dbReference>